<evidence type="ECO:0008006" key="3">
    <source>
        <dbReference type="Google" id="ProtNLM"/>
    </source>
</evidence>
<name>A0A1S1U8G9_9BURK</name>
<dbReference type="Proteomes" id="UP000179840">
    <property type="component" value="Unassembled WGS sequence"/>
</dbReference>
<dbReference type="InterPro" id="IPR008767">
    <property type="entry name" value="Phage_SPP1_head-tail_adaptor"/>
</dbReference>
<evidence type="ECO:0000313" key="1">
    <source>
        <dbReference type="EMBL" id="OHV96596.1"/>
    </source>
</evidence>
<proteinExistence type="predicted"/>
<protein>
    <recommendedName>
        <fullName evidence="3">Head-tail adaptor protein</fullName>
    </recommendedName>
</protein>
<dbReference type="EMBL" id="LFKP01000008">
    <property type="protein sequence ID" value="OHV96596.1"/>
    <property type="molecule type" value="Genomic_DNA"/>
</dbReference>
<reference evidence="1 2" key="1">
    <citation type="submission" date="2015-06" db="EMBL/GenBank/DDBJ databases">
        <title>Draft genome sequencing of a biphenyl-degrading bacterium, Janthinobacterium lividum MEG1.</title>
        <authorList>
            <person name="Shimodaira J."/>
            <person name="Hatta T."/>
        </authorList>
    </citation>
    <scope>NUCLEOTIDE SEQUENCE [LARGE SCALE GENOMIC DNA]</scope>
    <source>
        <strain evidence="1 2">MEG1</strain>
    </source>
</reference>
<evidence type="ECO:0000313" key="2">
    <source>
        <dbReference type="Proteomes" id="UP000179840"/>
    </source>
</evidence>
<sequence length="111" mass="11865">MSLALRLDKRVTIQVHAAGQDAAGQPLPSGWVNFLADGDGKVWAGIRDISGREFAAAGATQNQVVSTITIRHREGIAEKMRVLHGNIIYNIEAVLGQDGRTLALMCSKGIV</sequence>
<organism evidence="1 2">
    <name type="scientific">Janthinobacterium lividum</name>
    <dbReference type="NCBI Taxonomy" id="29581"/>
    <lineage>
        <taxon>Bacteria</taxon>
        <taxon>Pseudomonadati</taxon>
        <taxon>Pseudomonadota</taxon>
        <taxon>Betaproteobacteria</taxon>
        <taxon>Burkholderiales</taxon>
        <taxon>Oxalobacteraceae</taxon>
        <taxon>Janthinobacterium</taxon>
    </lineage>
</organism>
<dbReference type="AlphaFoldDB" id="A0A1S1U8G9"/>
<dbReference type="Gene3D" id="2.40.10.270">
    <property type="entry name" value="Bacteriophage SPP1 head-tail adaptor protein"/>
    <property type="match status" value="1"/>
</dbReference>
<accession>A0A1S1U8G9</accession>
<comment type="caution">
    <text evidence="1">The sequence shown here is derived from an EMBL/GenBank/DDBJ whole genome shotgun (WGS) entry which is preliminary data.</text>
</comment>
<dbReference type="RefSeq" id="WP_071078146.1">
    <property type="nucleotide sequence ID" value="NZ_LFKP01000008.1"/>
</dbReference>
<gene>
    <name evidence="1" type="ORF">AKG95_17935</name>
</gene>
<dbReference type="InterPro" id="IPR038666">
    <property type="entry name" value="SSP1_head-tail_sf"/>
</dbReference>
<dbReference type="NCBIfam" id="TIGR01563">
    <property type="entry name" value="gp16_SPP1"/>
    <property type="match status" value="1"/>
</dbReference>
<dbReference type="Pfam" id="PF05521">
    <property type="entry name" value="Phage_HCP"/>
    <property type="match status" value="1"/>
</dbReference>